<dbReference type="Proteomes" id="UP000317043">
    <property type="component" value="Unassembled WGS sequence"/>
</dbReference>
<name>A0A543AR14_9ACTN</name>
<dbReference type="OrthoDB" id="5096160at2"/>
<dbReference type="AlphaFoldDB" id="A0A543AR14"/>
<evidence type="ECO:0000313" key="2">
    <source>
        <dbReference type="EMBL" id="TQL75028.1"/>
    </source>
</evidence>
<keyword evidence="3" id="KW-1185">Reference proteome</keyword>
<feature type="region of interest" description="Disordered" evidence="1">
    <location>
        <begin position="1"/>
        <end position="23"/>
    </location>
</feature>
<reference evidence="2 3" key="1">
    <citation type="submission" date="2019-06" db="EMBL/GenBank/DDBJ databases">
        <title>Sequencing the genomes of 1000 actinobacteria strains.</title>
        <authorList>
            <person name="Klenk H.-P."/>
        </authorList>
    </citation>
    <scope>NUCLEOTIDE SEQUENCE [LARGE SCALE GENOMIC DNA]</scope>
    <source>
        <strain evidence="2 3">DSM 45928</strain>
    </source>
</reference>
<dbReference type="InParanoid" id="A0A543AR14"/>
<protein>
    <submittedName>
        <fullName evidence="2">Uncharacterized protein</fullName>
    </submittedName>
</protein>
<evidence type="ECO:0000313" key="3">
    <source>
        <dbReference type="Proteomes" id="UP000317043"/>
    </source>
</evidence>
<accession>A0A543AR14</accession>
<gene>
    <name evidence="2" type="ORF">FB566_0520</name>
</gene>
<organism evidence="2 3">
    <name type="scientific">Stackebrandtia endophytica</name>
    <dbReference type="NCBI Taxonomy" id="1496996"/>
    <lineage>
        <taxon>Bacteria</taxon>
        <taxon>Bacillati</taxon>
        <taxon>Actinomycetota</taxon>
        <taxon>Actinomycetes</taxon>
        <taxon>Glycomycetales</taxon>
        <taxon>Glycomycetaceae</taxon>
        <taxon>Stackebrandtia</taxon>
    </lineage>
</organism>
<evidence type="ECO:0000256" key="1">
    <source>
        <dbReference type="SAM" id="MobiDB-lite"/>
    </source>
</evidence>
<proteinExistence type="predicted"/>
<dbReference type="RefSeq" id="WP_142034576.1">
    <property type="nucleotide sequence ID" value="NZ_JBHTGS010000002.1"/>
</dbReference>
<dbReference type="EMBL" id="VFOW01000001">
    <property type="protein sequence ID" value="TQL75028.1"/>
    <property type="molecule type" value="Genomic_DNA"/>
</dbReference>
<sequence>MDPGLTARSTPSPHPWSFPTGPGLTGLRGRTLIHTNPTDLKLVDDLIDPHAGGIILTGRGNSHRGVIRTHSRRLPVMRDAGAHYRRPRHGPNELFELSDNLFGSGLAADLDQQLANGFCTAITPTRYIPADHRLTLETVIEAIDDLARNDTLCLLPLSLRWLSGEFLKRLDHALRYAITPVGILFPHPRINDPHGRAPVELHHLLTDHPGTGLLSTDLTGLAAVARSGALASIGVPRPSWFAPVRLPSDTEDSPHVLVPKLLQWFTTATLRDLATRGRTFTCDCQVCLNGPVHRLNCPVTVLRHNTARVSEWASRLRLAPDPAGWWRGMCLEALNAFEELPWYESLRPHHTMLDMWSRG</sequence>
<comment type="caution">
    <text evidence="2">The sequence shown here is derived from an EMBL/GenBank/DDBJ whole genome shotgun (WGS) entry which is preliminary data.</text>
</comment>